<dbReference type="RefSeq" id="WP_076114585.1">
    <property type="nucleotide sequence ID" value="NZ_MPTB01000096.1"/>
</dbReference>
<accession>A0ABX3GRG1</accession>
<sequence length="66" mass="7599">MDREKVIVELTKHLIEQSPGKHDVRFRRDAALNRIETIVESDRSPFAKVRDIKIVLAALNKVDDTT</sequence>
<dbReference type="Proteomes" id="UP000187412">
    <property type="component" value="Unassembled WGS sequence"/>
</dbReference>
<dbReference type="EMBL" id="MPTB01000096">
    <property type="protein sequence ID" value="OMD35370.1"/>
    <property type="molecule type" value="Genomic_DNA"/>
</dbReference>
<comment type="caution">
    <text evidence="1">The sequence shown here is derived from an EMBL/GenBank/DDBJ whole genome shotgun (WGS) entry which is preliminary data.</text>
</comment>
<organism evidence="1 2">
    <name type="scientific">Paenibacillus borealis</name>
    <dbReference type="NCBI Taxonomy" id="160799"/>
    <lineage>
        <taxon>Bacteria</taxon>
        <taxon>Bacillati</taxon>
        <taxon>Bacillota</taxon>
        <taxon>Bacilli</taxon>
        <taxon>Bacillales</taxon>
        <taxon>Paenibacillaceae</taxon>
        <taxon>Paenibacillus</taxon>
    </lineage>
</organism>
<evidence type="ECO:0008006" key="3">
    <source>
        <dbReference type="Google" id="ProtNLM"/>
    </source>
</evidence>
<protein>
    <recommendedName>
        <fullName evidence="3">Histidine kinase</fullName>
    </recommendedName>
</protein>
<evidence type="ECO:0000313" key="1">
    <source>
        <dbReference type="EMBL" id="OMD35370.1"/>
    </source>
</evidence>
<reference evidence="1 2" key="1">
    <citation type="submission" date="2016-10" db="EMBL/GenBank/DDBJ databases">
        <title>Paenibacillus species isolates.</title>
        <authorList>
            <person name="Beno S.M."/>
        </authorList>
    </citation>
    <scope>NUCLEOTIDE SEQUENCE [LARGE SCALE GENOMIC DNA]</scope>
    <source>
        <strain evidence="1 2">FSL H7-0744</strain>
    </source>
</reference>
<proteinExistence type="predicted"/>
<name>A0ABX3GRG1_PAEBO</name>
<evidence type="ECO:0000313" key="2">
    <source>
        <dbReference type="Proteomes" id="UP000187412"/>
    </source>
</evidence>
<keyword evidence="2" id="KW-1185">Reference proteome</keyword>
<gene>
    <name evidence="1" type="ORF">BSK56_33045</name>
</gene>